<accession>A0A1H3P095</accession>
<dbReference type="RefSeq" id="WP_016445872.1">
    <property type="nucleotide sequence ID" value="NZ_CP141274.1"/>
</dbReference>
<dbReference type="GeneID" id="94692513"/>
<dbReference type="AlphaFoldDB" id="A0A1H3P095"/>
<protein>
    <submittedName>
        <fullName evidence="1">Uncharacterized protein</fullName>
    </submittedName>
</protein>
<gene>
    <name evidence="1" type="ORF">SAMN05421547_109237</name>
</gene>
<name>A0A1H3P095_9BURK</name>
<dbReference type="EMBL" id="FNPE01000009">
    <property type="protein sequence ID" value="SDY94373.1"/>
    <property type="molecule type" value="Genomic_DNA"/>
</dbReference>
<proteinExistence type="predicted"/>
<evidence type="ECO:0000313" key="2">
    <source>
        <dbReference type="Proteomes" id="UP000183417"/>
    </source>
</evidence>
<dbReference type="Proteomes" id="UP000183417">
    <property type="component" value="Unassembled WGS sequence"/>
</dbReference>
<sequence>MTAHPQSEPKPVRLVFELARADNPRLYDELVRFSQGAKRVNRLRVLAYDGLLVQYGVFAVEGARLVQVPIGGDPSARATVTNDVFAPVLAE</sequence>
<evidence type="ECO:0000313" key="1">
    <source>
        <dbReference type="EMBL" id="SDY94373.1"/>
    </source>
</evidence>
<organism evidence="1 2">
    <name type="scientific">Delftia lacustris</name>
    <dbReference type="NCBI Taxonomy" id="558537"/>
    <lineage>
        <taxon>Bacteria</taxon>
        <taxon>Pseudomonadati</taxon>
        <taxon>Pseudomonadota</taxon>
        <taxon>Betaproteobacteria</taxon>
        <taxon>Burkholderiales</taxon>
        <taxon>Comamonadaceae</taxon>
        <taxon>Delftia</taxon>
    </lineage>
</organism>
<reference evidence="1 2" key="1">
    <citation type="submission" date="2016-10" db="EMBL/GenBank/DDBJ databases">
        <authorList>
            <person name="de Groot N.N."/>
        </authorList>
    </citation>
    <scope>NUCLEOTIDE SEQUENCE [LARGE SCALE GENOMIC DNA]</scope>
    <source>
        <strain evidence="1 2">LMG 24775</strain>
    </source>
</reference>